<dbReference type="PANTHER" id="PTHR43684">
    <property type="match status" value="1"/>
</dbReference>
<dbReference type="InterPro" id="IPR051053">
    <property type="entry name" value="ECH/Chromodomain_protein"/>
</dbReference>
<dbReference type="Pfam" id="PF00378">
    <property type="entry name" value="ECH_1"/>
    <property type="match status" value="1"/>
</dbReference>
<dbReference type="InterPro" id="IPR029045">
    <property type="entry name" value="ClpP/crotonase-like_dom_sf"/>
</dbReference>
<dbReference type="Gene3D" id="3.90.226.10">
    <property type="entry name" value="2-enoyl-CoA Hydratase, Chain A, domain 1"/>
    <property type="match status" value="1"/>
</dbReference>
<organism evidence="2 3">
    <name type="scientific">Colletotrichum fructicola (strain Nara gc5)</name>
    <name type="common">Anthracnose fungus</name>
    <name type="synonym">Colletotrichum gloeosporioides (strain Nara gc5)</name>
    <dbReference type="NCBI Taxonomy" id="1213859"/>
    <lineage>
        <taxon>Eukaryota</taxon>
        <taxon>Fungi</taxon>
        <taxon>Dikarya</taxon>
        <taxon>Ascomycota</taxon>
        <taxon>Pezizomycotina</taxon>
        <taxon>Sordariomycetes</taxon>
        <taxon>Hypocreomycetidae</taxon>
        <taxon>Glomerellales</taxon>
        <taxon>Glomerellaceae</taxon>
        <taxon>Colletotrichum</taxon>
        <taxon>Colletotrichum gloeosporioides species complex</taxon>
    </lineage>
</organism>
<dbReference type="PANTHER" id="PTHR43684:SF4">
    <property type="entry name" value="ENOYL-COA HYDRATASE_ISOMERASE FAMILY PROTEIN (AFU_ORTHOLOGUE AFUA_1G01890)"/>
    <property type="match status" value="1"/>
</dbReference>
<dbReference type="Gene3D" id="1.10.12.10">
    <property type="entry name" value="Lyase 2-enoyl-coa Hydratase, Chain A, domain 2"/>
    <property type="match status" value="1"/>
</dbReference>
<evidence type="ECO:0000313" key="3">
    <source>
        <dbReference type="Proteomes" id="UP000011096"/>
    </source>
</evidence>
<accession>A0A7J6JFR7</accession>
<proteinExistence type="inferred from homology"/>
<reference evidence="2 3" key="2">
    <citation type="submission" date="2020-04" db="EMBL/GenBank/DDBJ databases">
        <title>Genome sequencing and assembly of multiple isolates from the Colletotrichum gloeosporioides species complex.</title>
        <authorList>
            <person name="Gan P."/>
            <person name="Shirasu K."/>
        </authorList>
    </citation>
    <scope>NUCLEOTIDE SEQUENCE [LARGE SCALE GENOMIC DNA]</scope>
    <source>
        <strain evidence="2 3">Nara gc5</strain>
    </source>
</reference>
<sequence length="315" mass="33923">MSHSNNTAIPQSYTSAGYKDILISHVPADAPTATKVVIVTLNRPKRHNAVNENILTELESAFNLFDRDTRVRAIVLTGAGKSFCVGMDLSGGPEGLLKIKQNEKTMKEWKDPGGRVALAISNCIKPTIVAVNGAAAGFGLTSILSATIRVACKDAKLSMPFARRGFTMESVSAFYLPKLVGLAKAMHMTATGNTYAASDPMVSGLFSNILPTPEATLNYAVGTAVDMAENTSLMSTKMMRDLMLYCPDTPEETHLLDSRTFIASAGSPDNVEGLGSFMEKRKPEFAGGIDRSEFPFWPWWKPGAKEAIPGLKAKL</sequence>
<dbReference type="InterPro" id="IPR001753">
    <property type="entry name" value="Enoyl-CoA_hydra/iso"/>
</dbReference>
<dbReference type="SUPFAM" id="SSF52096">
    <property type="entry name" value="ClpP/crotonase"/>
    <property type="match status" value="1"/>
</dbReference>
<dbReference type="CDD" id="cd06558">
    <property type="entry name" value="crotonase-like"/>
    <property type="match status" value="1"/>
</dbReference>
<evidence type="ECO:0000313" key="2">
    <source>
        <dbReference type="EMBL" id="KAF4489167.1"/>
    </source>
</evidence>
<evidence type="ECO:0000256" key="1">
    <source>
        <dbReference type="ARBA" id="ARBA00005254"/>
    </source>
</evidence>
<dbReference type="EMBL" id="ANPB02000002">
    <property type="protein sequence ID" value="KAF4489167.1"/>
    <property type="molecule type" value="Genomic_DNA"/>
</dbReference>
<gene>
    <name evidence="2" type="primary">AFT3-1-1</name>
    <name evidence="2" type="ORF">CGGC5_v004625</name>
</gene>
<dbReference type="InParanoid" id="A0A7J6JFR7"/>
<dbReference type="OrthoDB" id="2018133at2759"/>
<dbReference type="InterPro" id="IPR014748">
    <property type="entry name" value="Enoyl-CoA_hydra_C"/>
</dbReference>
<dbReference type="RefSeq" id="XP_031881046.1">
    <property type="nucleotide sequence ID" value="XM_032022083.1"/>
</dbReference>
<protein>
    <submittedName>
        <fullName evidence="2">Enoyl-CoA hydratase AFT3-1</fullName>
    </submittedName>
</protein>
<dbReference type="Proteomes" id="UP000011096">
    <property type="component" value="Unassembled WGS sequence"/>
</dbReference>
<comment type="caution">
    <text evidence="2">The sequence shown here is derived from an EMBL/GenBank/DDBJ whole genome shotgun (WGS) entry which is preliminary data.</text>
</comment>
<dbReference type="AlphaFoldDB" id="A0A7J6JFR7"/>
<comment type="similarity">
    <text evidence="1">Belongs to the enoyl-CoA hydratase/isomerase family.</text>
</comment>
<reference evidence="2 3" key="1">
    <citation type="submission" date="2012-08" db="EMBL/GenBank/DDBJ databases">
        <authorList>
            <person name="Gan P.H.P."/>
            <person name="Ikeda K."/>
            <person name="Irieda H."/>
            <person name="Narusaka M."/>
            <person name="O'Connell R.J."/>
            <person name="Narusaka Y."/>
            <person name="Takano Y."/>
            <person name="Kubo Y."/>
            <person name="Shirasu K."/>
        </authorList>
    </citation>
    <scope>NUCLEOTIDE SEQUENCE [LARGE SCALE GENOMIC DNA]</scope>
    <source>
        <strain evidence="2 3">Nara gc5</strain>
    </source>
</reference>
<dbReference type="GeneID" id="43606279"/>
<keyword evidence="3" id="KW-1185">Reference proteome</keyword>
<name>A0A7J6JFR7_COLFN</name>